<feature type="region of interest" description="Disordered" evidence="2">
    <location>
        <begin position="1052"/>
        <end position="1076"/>
    </location>
</feature>
<proteinExistence type="predicted"/>
<dbReference type="Gene3D" id="2.130.10.10">
    <property type="entry name" value="YVTN repeat-like/Quinoprotein amine dehydrogenase"/>
    <property type="match status" value="4"/>
</dbReference>
<evidence type="ECO:0000313" key="4">
    <source>
        <dbReference type="Proteomes" id="UP000326396"/>
    </source>
</evidence>
<dbReference type="InterPro" id="IPR036322">
    <property type="entry name" value="WD40_repeat_dom_sf"/>
</dbReference>
<evidence type="ECO:0000256" key="1">
    <source>
        <dbReference type="PROSITE-ProRule" id="PRU00221"/>
    </source>
</evidence>
<name>A0A5N6NU33_9ASTR</name>
<keyword evidence="4" id="KW-1185">Reference proteome</keyword>
<feature type="repeat" description="WD" evidence="1">
    <location>
        <begin position="392"/>
        <end position="406"/>
    </location>
</feature>
<organism evidence="3 4">
    <name type="scientific">Mikania micrantha</name>
    <name type="common">bitter vine</name>
    <dbReference type="NCBI Taxonomy" id="192012"/>
    <lineage>
        <taxon>Eukaryota</taxon>
        <taxon>Viridiplantae</taxon>
        <taxon>Streptophyta</taxon>
        <taxon>Embryophyta</taxon>
        <taxon>Tracheophyta</taxon>
        <taxon>Spermatophyta</taxon>
        <taxon>Magnoliopsida</taxon>
        <taxon>eudicotyledons</taxon>
        <taxon>Gunneridae</taxon>
        <taxon>Pentapetalae</taxon>
        <taxon>asterids</taxon>
        <taxon>campanulids</taxon>
        <taxon>Asterales</taxon>
        <taxon>Asteraceae</taxon>
        <taxon>Asteroideae</taxon>
        <taxon>Heliantheae alliance</taxon>
        <taxon>Eupatorieae</taxon>
        <taxon>Mikania</taxon>
    </lineage>
</organism>
<dbReference type="AlphaFoldDB" id="A0A5N6NU33"/>
<feature type="region of interest" description="Disordered" evidence="2">
    <location>
        <begin position="815"/>
        <end position="863"/>
    </location>
</feature>
<dbReference type="SMART" id="SM00320">
    <property type="entry name" value="WD40"/>
    <property type="match status" value="11"/>
</dbReference>
<reference evidence="3 4" key="1">
    <citation type="submission" date="2019-05" db="EMBL/GenBank/DDBJ databases">
        <title>Mikania micrantha, genome provides insights into the molecular mechanism of rapid growth.</title>
        <authorList>
            <person name="Liu B."/>
        </authorList>
    </citation>
    <scope>NUCLEOTIDE SEQUENCE [LARGE SCALE GENOMIC DNA]</scope>
    <source>
        <strain evidence="3">NLD-2019</strain>
        <tissue evidence="3">Leaf</tissue>
    </source>
</reference>
<dbReference type="SUPFAM" id="SSF50978">
    <property type="entry name" value="WD40 repeat-like"/>
    <property type="match status" value="2"/>
</dbReference>
<accession>A0A5N6NU33</accession>
<evidence type="ECO:0000256" key="2">
    <source>
        <dbReference type="SAM" id="MobiDB-lite"/>
    </source>
</evidence>
<sequence>MKPNRKLKKPQTSCSKLDLEEIIGLTVTNANGLASSNCDSKFAYTAGCVVVLYDVDLGIQSHLMVSNRSPKPLSCVAVSQDGSYVAAGESGHQPAIIVWSSSTLVSVSELKSHRYGVACIAFSPDGKHLVSAGTPQDGYLCLWNWQIGTPVKKLKTCSPISDVASVSFSADAKFILTAGKKHIKIWTIGLPTKFRSKTEAVSLTMHGKHVNLGHHKSCMFTDIASPFKINGNVVDEKGGDCVLVYALTSSGRWFTLLLSCYQSLSVCVEKAYALSTSQEFIACACNNGMVKLYTVGSLEYAGGLHYSDEKDNKDTFPDAIACHFSTSEKLVVIYRDQSLYIWNIHGKFQATKCCVLVSHSGCIWDIKNLSCENMHDPSLACVARGCTGGVSFATCSADGTIRLWDLALQSVSTQSRSTFSIDQHRVTAEPLDTLSLVGAGTFERESVVSGVISKGYRSMAVSSDGKHLAAGDSDGNLHIFNLCTSDYTCIQDVHDGEVLSLSFNMPVKKRICSVEGLESYYFLASSGHDKTIHLFDVNRSFYPVASINDHSAAVTSVKFTGDGRKIISCGSDRYLIFHDVAGNIKNYNISNPYQKKASHGTIYDIAIDPVTDTAVTVGQASRLKIDKKINILDIAAGQVIRSFKQGGDCGDPAKVYVDPSCSYVVCSYSDRSICMYDITSGEMVARAMGHGEAINGIIFLPDCKHLVSVGSDCCIFVWKLPVLLTSRILQRIKESSCPLSPNIISQGTAVDRIKYYEENYLKSRSTVRTVLHEGKSSQETPTFRLSISRLPKWAKSKVTSPFVIPMDPILSEQVVGAEDHSPSISTSVGNAPVNLSLDTPSNHNQRLSRSLSDPSYSKDSTTQGTCRSFALDKRWLTIHTVCLDLLNSPETSNLKEQMVPLSSDPSQCRDSEETKIKLMKQSPMNHRGTKFSLNPTYDNNCDVGHAACINVDSVKQVATDNCVLNSCNNSANFKLKIEASKSSVLKRYSTRFNVRRDLVRGQTMVLESPFIDLCQTTNREKESNLNNIADSYVTKHESLESSSNQQVMTISNLPPQNLQSPSNSNDSSSMSTEDKTTEIKGQQFCDMIIDVKNDIFNACKESLRTLDASSKTALEVFSNLRDITSTHKSILDSSEAQFYAEAAEMLPLIAKNVQEIAKVVSSCGVDKVDVPGLEPLLGELSESFPQRVIT</sequence>
<feature type="repeat" description="WD" evidence="1">
    <location>
        <begin position="687"/>
        <end position="720"/>
    </location>
</feature>
<evidence type="ECO:0008006" key="5">
    <source>
        <dbReference type="Google" id="ProtNLM"/>
    </source>
</evidence>
<dbReference type="Proteomes" id="UP000326396">
    <property type="component" value="Linkage Group LG17"/>
</dbReference>
<dbReference type="InterPro" id="IPR001680">
    <property type="entry name" value="WD40_rpt"/>
</dbReference>
<dbReference type="PROSITE" id="PS50082">
    <property type="entry name" value="WD_REPEATS_2"/>
    <property type="match status" value="2"/>
</dbReference>
<evidence type="ECO:0000313" key="3">
    <source>
        <dbReference type="EMBL" id="KAD5317799.1"/>
    </source>
</evidence>
<protein>
    <recommendedName>
        <fullName evidence="5">Anaphase-promoting complex subunit 4 WD40 domain-containing protein</fullName>
    </recommendedName>
</protein>
<gene>
    <name evidence="3" type="ORF">E3N88_17745</name>
</gene>
<dbReference type="OrthoDB" id="6154712at2759"/>
<comment type="caution">
    <text evidence="3">The sequence shown here is derived from an EMBL/GenBank/DDBJ whole genome shotgun (WGS) entry which is preliminary data.</text>
</comment>
<feature type="compositionally biased region" description="Low complexity" evidence="2">
    <location>
        <begin position="1052"/>
        <end position="1071"/>
    </location>
</feature>
<dbReference type="InterPro" id="IPR015943">
    <property type="entry name" value="WD40/YVTN_repeat-like_dom_sf"/>
</dbReference>
<keyword evidence="1" id="KW-0853">WD repeat</keyword>
<dbReference type="PANTHER" id="PTHR45589">
    <property type="entry name" value="WD REPEAT DOMAIN 62, ISOFORM G"/>
    <property type="match status" value="1"/>
</dbReference>
<dbReference type="EMBL" id="SZYD01000009">
    <property type="protein sequence ID" value="KAD5317799.1"/>
    <property type="molecule type" value="Genomic_DNA"/>
</dbReference>
<dbReference type="Pfam" id="PF00400">
    <property type="entry name" value="WD40"/>
    <property type="match status" value="6"/>
</dbReference>
<feature type="compositionally biased region" description="Polar residues" evidence="2">
    <location>
        <begin position="836"/>
        <end position="863"/>
    </location>
</feature>
<dbReference type="PANTHER" id="PTHR45589:SF1">
    <property type="entry name" value="WD REPEAT DOMAIN 62, ISOFORM G"/>
    <property type="match status" value="1"/>
</dbReference>
<dbReference type="InterPro" id="IPR052779">
    <property type="entry name" value="WDR62"/>
</dbReference>